<feature type="transmembrane region" description="Helical" evidence="7">
    <location>
        <begin position="129"/>
        <end position="147"/>
    </location>
</feature>
<dbReference type="PANTHER" id="PTHR32322">
    <property type="entry name" value="INNER MEMBRANE TRANSPORTER"/>
    <property type="match status" value="1"/>
</dbReference>
<feature type="transmembrane region" description="Helical" evidence="7">
    <location>
        <begin position="218"/>
        <end position="239"/>
    </location>
</feature>
<evidence type="ECO:0000256" key="4">
    <source>
        <dbReference type="ARBA" id="ARBA00022692"/>
    </source>
</evidence>
<evidence type="ECO:0000256" key="2">
    <source>
        <dbReference type="ARBA" id="ARBA00007362"/>
    </source>
</evidence>
<evidence type="ECO:0000313" key="10">
    <source>
        <dbReference type="Proteomes" id="UP001203665"/>
    </source>
</evidence>
<reference evidence="9" key="1">
    <citation type="submission" date="2022-06" db="EMBL/GenBank/DDBJ databases">
        <title>Alkalicoccobacillus porphyridii sp. nov., isolated from a marine red alga, Porphyridium purpureum and reclassification of Shouchella plakortidis and Shouchella gibsonii as Alkalicoccobacillus plakortidis comb. nov. and Alkalicoccobacillus gibsonii comb. nov.</title>
        <authorList>
            <person name="Kim K.H."/>
            <person name="Lee J.K."/>
            <person name="Han D.M."/>
            <person name="Baek J.H."/>
            <person name="Jeon C.O."/>
        </authorList>
    </citation>
    <scope>NUCLEOTIDE SEQUENCE</scope>
    <source>
        <strain evidence="9">DSM 19153</strain>
    </source>
</reference>
<evidence type="ECO:0000256" key="1">
    <source>
        <dbReference type="ARBA" id="ARBA00004651"/>
    </source>
</evidence>
<dbReference type="InterPro" id="IPR050638">
    <property type="entry name" value="AA-Vitamin_Transporters"/>
</dbReference>
<comment type="caution">
    <text evidence="9">The sequence shown here is derived from an EMBL/GenBank/DDBJ whole genome shotgun (WGS) entry which is preliminary data.</text>
</comment>
<keyword evidence="6 7" id="KW-0472">Membrane</keyword>
<feature type="domain" description="EamA" evidence="8">
    <location>
        <begin position="156"/>
        <end position="287"/>
    </location>
</feature>
<keyword evidence="10" id="KW-1185">Reference proteome</keyword>
<evidence type="ECO:0000256" key="3">
    <source>
        <dbReference type="ARBA" id="ARBA00022475"/>
    </source>
</evidence>
<sequence length="308" mass="34637">MYKMTAILAGVIVTILWSSSYILNEWAFDEGIGPLTLAGTRYVVASFMLMMVMKGIGLFQTKDTRPYSPLKWRYILIIGLTGFTMAQGLQYAGQFFMNPTQTSLLLSIGNTCMVLLVDFLWLKESKNRTSIYALIGLTIGVLFYFYPWNFQEAGLIGIIFVLFSSVGYALNLTINRHFISQKEVRTEDLIIRPMFIGSIGLLGLGVTIEGLPSFSTNLLLIILWLGAVNGGLAFYLWTWSQKYLKAFESSLLNNLMLIEIALMDMMLLHRQLTVSQITGVLLIAVMIAYVQIGPNLKKYKAKTPTINR</sequence>
<comment type="similarity">
    <text evidence="2">Belongs to the EamA transporter family.</text>
</comment>
<keyword evidence="3" id="KW-1003">Cell membrane</keyword>
<gene>
    <name evidence="9" type="ORF">NDM98_18875</name>
</gene>
<evidence type="ECO:0000313" key="9">
    <source>
        <dbReference type="EMBL" id="MCM2677295.1"/>
    </source>
</evidence>
<name>A0ABT0XNK6_9BACI</name>
<keyword evidence="4 7" id="KW-0812">Transmembrane</keyword>
<evidence type="ECO:0000259" key="8">
    <source>
        <dbReference type="Pfam" id="PF00892"/>
    </source>
</evidence>
<evidence type="ECO:0000256" key="6">
    <source>
        <dbReference type="ARBA" id="ARBA00023136"/>
    </source>
</evidence>
<comment type="subcellular location">
    <subcellularLocation>
        <location evidence="1">Cell membrane</location>
        <topology evidence="1">Multi-pass membrane protein</topology>
    </subcellularLocation>
</comment>
<feature type="transmembrane region" description="Helical" evidence="7">
    <location>
        <begin position="72"/>
        <end position="92"/>
    </location>
</feature>
<feature type="transmembrane region" description="Helical" evidence="7">
    <location>
        <begin position="104"/>
        <end position="122"/>
    </location>
</feature>
<protein>
    <submittedName>
        <fullName evidence="9">DMT family transporter</fullName>
    </submittedName>
</protein>
<accession>A0ABT0XNK6</accession>
<dbReference type="InterPro" id="IPR037185">
    <property type="entry name" value="EmrE-like"/>
</dbReference>
<dbReference type="PANTHER" id="PTHR32322:SF18">
    <property type="entry name" value="S-ADENOSYLMETHIONINE_S-ADENOSYLHOMOCYSTEINE TRANSPORTER"/>
    <property type="match status" value="1"/>
</dbReference>
<dbReference type="SUPFAM" id="SSF103481">
    <property type="entry name" value="Multidrug resistance efflux transporter EmrE"/>
    <property type="match status" value="2"/>
</dbReference>
<dbReference type="Pfam" id="PF00892">
    <property type="entry name" value="EamA"/>
    <property type="match status" value="2"/>
</dbReference>
<feature type="transmembrane region" description="Helical" evidence="7">
    <location>
        <begin position="194"/>
        <end position="212"/>
    </location>
</feature>
<dbReference type="RefSeq" id="WP_251610936.1">
    <property type="nucleotide sequence ID" value="NZ_JAMQJY010000003.1"/>
</dbReference>
<keyword evidence="5 7" id="KW-1133">Transmembrane helix</keyword>
<evidence type="ECO:0000256" key="7">
    <source>
        <dbReference type="SAM" id="Phobius"/>
    </source>
</evidence>
<feature type="transmembrane region" description="Helical" evidence="7">
    <location>
        <begin position="274"/>
        <end position="292"/>
    </location>
</feature>
<dbReference type="Proteomes" id="UP001203665">
    <property type="component" value="Unassembled WGS sequence"/>
</dbReference>
<evidence type="ECO:0000256" key="5">
    <source>
        <dbReference type="ARBA" id="ARBA00022989"/>
    </source>
</evidence>
<dbReference type="InterPro" id="IPR000620">
    <property type="entry name" value="EamA_dom"/>
</dbReference>
<organism evidence="9 10">
    <name type="scientific">Alkalicoccobacillus plakortidis</name>
    <dbReference type="NCBI Taxonomy" id="444060"/>
    <lineage>
        <taxon>Bacteria</taxon>
        <taxon>Bacillati</taxon>
        <taxon>Bacillota</taxon>
        <taxon>Bacilli</taxon>
        <taxon>Bacillales</taxon>
        <taxon>Bacillaceae</taxon>
        <taxon>Alkalicoccobacillus</taxon>
    </lineage>
</organism>
<feature type="domain" description="EamA" evidence="8">
    <location>
        <begin position="5"/>
        <end position="145"/>
    </location>
</feature>
<proteinExistence type="inferred from homology"/>
<dbReference type="EMBL" id="JAMQJY010000003">
    <property type="protein sequence ID" value="MCM2677295.1"/>
    <property type="molecule type" value="Genomic_DNA"/>
</dbReference>
<feature type="transmembrane region" description="Helical" evidence="7">
    <location>
        <begin position="42"/>
        <end position="60"/>
    </location>
</feature>
<feature type="transmembrane region" description="Helical" evidence="7">
    <location>
        <begin position="153"/>
        <end position="174"/>
    </location>
</feature>